<keyword evidence="3" id="KW-1185">Reference proteome</keyword>
<feature type="compositionally biased region" description="Basic and acidic residues" evidence="1">
    <location>
        <begin position="83"/>
        <end position="98"/>
    </location>
</feature>
<comment type="caution">
    <text evidence="2">The sequence shown here is derived from an EMBL/GenBank/DDBJ whole genome shotgun (WGS) entry which is preliminary data.</text>
</comment>
<dbReference type="OrthoDB" id="62952at2759"/>
<name>A0A7C8MGD6_9PLEO</name>
<gene>
    <name evidence="2" type="ORF">BDV95DRAFT_392285</name>
</gene>
<proteinExistence type="predicted"/>
<dbReference type="AlphaFoldDB" id="A0A7C8MGD6"/>
<feature type="region of interest" description="Disordered" evidence="1">
    <location>
        <begin position="20"/>
        <end position="99"/>
    </location>
</feature>
<evidence type="ECO:0000313" key="3">
    <source>
        <dbReference type="Proteomes" id="UP000481861"/>
    </source>
</evidence>
<protein>
    <submittedName>
        <fullName evidence="2">Uncharacterized protein</fullName>
    </submittedName>
</protein>
<sequence length="216" mass="23710">MASSSSIRGGGFRYGLSMRVNRLRQKFKRPPDEACPRPPERLDVDPKSGDGLQPSSQPNDGADEIIATGEDNAHVLPNQTDLPAHRPERNSTLDHDSDSIPASSDLWSVAYCEAVKSFGKDVHVDILEAHNIAVLFTKLENTNEDKTHGSIFLRGVARLRSMQVPLETLRLGLDLTSPLSGIDPMTSTVFGVVRSVTAVSLVNQTVAYTRIRTRDY</sequence>
<dbReference type="EMBL" id="JAADJZ010000009">
    <property type="protein sequence ID" value="KAF2872642.1"/>
    <property type="molecule type" value="Genomic_DNA"/>
</dbReference>
<feature type="compositionally biased region" description="Basic and acidic residues" evidence="1">
    <location>
        <begin position="29"/>
        <end position="48"/>
    </location>
</feature>
<evidence type="ECO:0000313" key="2">
    <source>
        <dbReference type="EMBL" id="KAF2872642.1"/>
    </source>
</evidence>
<dbReference type="Proteomes" id="UP000481861">
    <property type="component" value="Unassembled WGS sequence"/>
</dbReference>
<organism evidence="2 3">
    <name type="scientific">Massariosphaeria phaeospora</name>
    <dbReference type="NCBI Taxonomy" id="100035"/>
    <lineage>
        <taxon>Eukaryota</taxon>
        <taxon>Fungi</taxon>
        <taxon>Dikarya</taxon>
        <taxon>Ascomycota</taxon>
        <taxon>Pezizomycotina</taxon>
        <taxon>Dothideomycetes</taxon>
        <taxon>Pleosporomycetidae</taxon>
        <taxon>Pleosporales</taxon>
        <taxon>Pleosporales incertae sedis</taxon>
        <taxon>Massariosphaeria</taxon>
    </lineage>
</organism>
<reference evidence="2 3" key="1">
    <citation type="submission" date="2020-01" db="EMBL/GenBank/DDBJ databases">
        <authorList>
            <consortium name="DOE Joint Genome Institute"/>
            <person name="Haridas S."/>
            <person name="Albert R."/>
            <person name="Binder M."/>
            <person name="Bloem J."/>
            <person name="Labutti K."/>
            <person name="Salamov A."/>
            <person name="Andreopoulos B."/>
            <person name="Baker S.E."/>
            <person name="Barry K."/>
            <person name="Bills G."/>
            <person name="Bluhm B.H."/>
            <person name="Cannon C."/>
            <person name="Castanera R."/>
            <person name="Culley D.E."/>
            <person name="Daum C."/>
            <person name="Ezra D."/>
            <person name="Gonzalez J.B."/>
            <person name="Henrissat B."/>
            <person name="Kuo A."/>
            <person name="Liang C."/>
            <person name="Lipzen A."/>
            <person name="Lutzoni F."/>
            <person name="Magnuson J."/>
            <person name="Mondo S."/>
            <person name="Nolan M."/>
            <person name="Ohm R."/>
            <person name="Pangilinan J."/>
            <person name="Park H.-J.H."/>
            <person name="Ramirez L."/>
            <person name="Alfaro M."/>
            <person name="Sun H."/>
            <person name="Tritt A."/>
            <person name="Yoshinaga Y."/>
            <person name="Zwiers L.-H.L."/>
            <person name="Turgeon B.G."/>
            <person name="Goodwin S.B."/>
            <person name="Spatafora J.W."/>
            <person name="Crous P.W."/>
            <person name="Grigoriev I.V."/>
        </authorList>
    </citation>
    <scope>NUCLEOTIDE SEQUENCE [LARGE SCALE GENOMIC DNA]</scope>
    <source>
        <strain evidence="2 3">CBS 611.86</strain>
    </source>
</reference>
<evidence type="ECO:0000256" key="1">
    <source>
        <dbReference type="SAM" id="MobiDB-lite"/>
    </source>
</evidence>
<accession>A0A7C8MGD6</accession>